<dbReference type="OrthoDB" id="658938at2"/>
<evidence type="ECO:0000256" key="2">
    <source>
        <dbReference type="SAM" id="SignalP"/>
    </source>
</evidence>
<keyword evidence="1" id="KW-0175">Coiled coil</keyword>
<dbReference type="RefSeq" id="WP_065400258.1">
    <property type="nucleotide sequence ID" value="NZ_JBOBHV010000003.1"/>
</dbReference>
<feature type="signal peptide" evidence="2">
    <location>
        <begin position="1"/>
        <end position="18"/>
    </location>
</feature>
<feature type="chain" id="PRO_5008620690" description="Cell wall anchor protein" evidence="2">
    <location>
        <begin position="19"/>
        <end position="357"/>
    </location>
</feature>
<proteinExistence type="predicted"/>
<evidence type="ECO:0000313" key="4">
    <source>
        <dbReference type="Proteomes" id="UP000093432"/>
    </source>
</evidence>
<dbReference type="Proteomes" id="UP000093432">
    <property type="component" value="Unassembled WGS sequence"/>
</dbReference>
<feature type="coiled-coil region" evidence="1">
    <location>
        <begin position="311"/>
        <end position="355"/>
    </location>
</feature>
<evidence type="ECO:0000313" key="3">
    <source>
        <dbReference type="EMBL" id="OCA71612.1"/>
    </source>
</evidence>
<evidence type="ECO:0008006" key="5">
    <source>
        <dbReference type="Google" id="ProtNLM"/>
    </source>
</evidence>
<evidence type="ECO:0000256" key="1">
    <source>
        <dbReference type="SAM" id="Coils"/>
    </source>
</evidence>
<sequence>MKVKLLLIFLFASSLTSAQLYTPSGTVQPSSNNHIGIGTNTPAGILDINANSSIPIIRGNGGYIPTGLRFIDDSYTQSGQVKEWSIWKGNTWAKGLAFMRYDAISPCSTGICDVPLFLADNGNVGINTSSPQEKLSIHGKHVGSTILLHADNDSNAPADLMLWASEPGLTYSGVGIGNNIRNYVGGGASMERINASKGGSYIRLLDNEINFNLVSNTGTKQQSLTLHSNGNASLQGKLEAKEIKVTSTPTADFVFDENYALPKLEEVERHIREKKHLPEIASAHVMEKEGVNVGEFQIKLLQKVEELTLYSIEQNKQLKFQSEKIQQLQKENQALKLQSEDITELKKIVQQLLTEKK</sequence>
<keyword evidence="2" id="KW-0732">Signal</keyword>
<reference evidence="4" key="1">
    <citation type="submission" date="2016-07" db="EMBL/GenBank/DDBJ databases">
        <authorList>
            <person name="Florea S."/>
            <person name="Webb J.S."/>
            <person name="Jaromczyk J."/>
            <person name="Schardl C.L."/>
        </authorList>
    </citation>
    <scope>NUCLEOTIDE SEQUENCE [LARGE SCALE GENOMIC DNA]</scope>
    <source>
        <strain evidence="4">CC-VM-7</strain>
    </source>
</reference>
<dbReference type="STRING" id="651561.BBI00_18045"/>
<accession>A0A1B8ZJ35</accession>
<comment type="caution">
    <text evidence="3">The sequence shown here is derived from an EMBL/GenBank/DDBJ whole genome shotgun (WGS) entry which is preliminary data.</text>
</comment>
<dbReference type="EMBL" id="MAYG01000012">
    <property type="protein sequence ID" value="OCA71612.1"/>
    <property type="molecule type" value="Genomic_DNA"/>
</dbReference>
<protein>
    <recommendedName>
        <fullName evidence="5">Cell wall anchor protein</fullName>
    </recommendedName>
</protein>
<dbReference type="AlphaFoldDB" id="A0A1B8ZJ35"/>
<name>A0A1B8ZJ35_9FLAO</name>
<gene>
    <name evidence="3" type="ORF">BBI00_18045</name>
</gene>
<organism evidence="3 4">
    <name type="scientific">Chryseobacterium arthrosphaerae</name>
    <dbReference type="NCBI Taxonomy" id="651561"/>
    <lineage>
        <taxon>Bacteria</taxon>
        <taxon>Pseudomonadati</taxon>
        <taxon>Bacteroidota</taxon>
        <taxon>Flavobacteriia</taxon>
        <taxon>Flavobacteriales</taxon>
        <taxon>Weeksellaceae</taxon>
        <taxon>Chryseobacterium group</taxon>
        <taxon>Chryseobacterium</taxon>
    </lineage>
</organism>